<keyword evidence="1" id="KW-1133">Transmembrane helix</keyword>
<organism evidence="2 3">
    <name type="scientific">Nonomuraea cypriaca</name>
    <dbReference type="NCBI Taxonomy" id="1187855"/>
    <lineage>
        <taxon>Bacteria</taxon>
        <taxon>Bacillati</taxon>
        <taxon>Actinomycetota</taxon>
        <taxon>Actinomycetes</taxon>
        <taxon>Streptosporangiales</taxon>
        <taxon>Streptosporangiaceae</taxon>
        <taxon>Nonomuraea</taxon>
    </lineage>
</organism>
<keyword evidence="1" id="KW-0472">Membrane</keyword>
<evidence type="ECO:0000313" key="3">
    <source>
        <dbReference type="Proteomes" id="UP000605361"/>
    </source>
</evidence>
<reference evidence="2" key="1">
    <citation type="submission" date="2020-11" db="EMBL/GenBank/DDBJ databases">
        <title>Whole-genome analyses of Nonomuraea sp. K274.</title>
        <authorList>
            <person name="Veyisoglu A."/>
        </authorList>
    </citation>
    <scope>NUCLEOTIDE SEQUENCE</scope>
    <source>
        <strain evidence="2">K274</strain>
    </source>
</reference>
<name>A0A931F4C0_9ACTN</name>
<gene>
    <name evidence="2" type="ORF">ITP53_49105</name>
</gene>
<feature type="transmembrane region" description="Helical" evidence="1">
    <location>
        <begin position="47"/>
        <end position="66"/>
    </location>
</feature>
<proteinExistence type="predicted"/>
<protein>
    <submittedName>
        <fullName evidence="2">Uncharacterized protein</fullName>
    </submittedName>
</protein>
<accession>A0A931F4C0</accession>
<evidence type="ECO:0000313" key="2">
    <source>
        <dbReference type="EMBL" id="MBF8193505.1"/>
    </source>
</evidence>
<keyword evidence="3" id="KW-1185">Reference proteome</keyword>
<evidence type="ECO:0000256" key="1">
    <source>
        <dbReference type="SAM" id="Phobius"/>
    </source>
</evidence>
<keyword evidence="1" id="KW-0812">Transmembrane</keyword>
<sequence>MDTEAPRIPLTVTMTVFLVVCAALFLHHLGTGLMPEGVESWSENDQWLMWTATTLIVASALAGPAAQPDGSAAG</sequence>
<dbReference type="Proteomes" id="UP000605361">
    <property type="component" value="Unassembled WGS sequence"/>
</dbReference>
<comment type="caution">
    <text evidence="2">The sequence shown here is derived from an EMBL/GenBank/DDBJ whole genome shotgun (WGS) entry which is preliminary data.</text>
</comment>
<dbReference type="RefSeq" id="WP_195902368.1">
    <property type="nucleotide sequence ID" value="NZ_JADOGI010000290.1"/>
</dbReference>
<dbReference type="EMBL" id="JADOGI010000290">
    <property type="protein sequence ID" value="MBF8193505.1"/>
    <property type="molecule type" value="Genomic_DNA"/>
</dbReference>
<dbReference type="AlphaFoldDB" id="A0A931F4C0"/>
<feature type="transmembrane region" description="Helical" evidence="1">
    <location>
        <begin position="7"/>
        <end position="27"/>
    </location>
</feature>